<evidence type="ECO:0000313" key="2">
    <source>
        <dbReference type="EMBL" id="RKR85398.1"/>
    </source>
</evidence>
<evidence type="ECO:0000256" key="1">
    <source>
        <dbReference type="ARBA" id="ARBA00044755"/>
    </source>
</evidence>
<dbReference type="Proteomes" id="UP000268007">
    <property type="component" value="Unassembled WGS sequence"/>
</dbReference>
<dbReference type="PANTHER" id="PTHR35024:SF4">
    <property type="entry name" value="POLYMER-FORMING CYTOSKELETAL PROTEIN"/>
    <property type="match status" value="1"/>
</dbReference>
<proteinExistence type="inferred from homology"/>
<dbReference type="AlphaFoldDB" id="A0A495JA92"/>
<evidence type="ECO:0000313" key="3">
    <source>
        <dbReference type="Proteomes" id="UP000268007"/>
    </source>
</evidence>
<dbReference type="Pfam" id="PF04519">
    <property type="entry name" value="Bactofilin"/>
    <property type="match status" value="1"/>
</dbReference>
<organism evidence="2 3">
    <name type="scientific">Mucilaginibacter gracilis</name>
    <dbReference type="NCBI Taxonomy" id="423350"/>
    <lineage>
        <taxon>Bacteria</taxon>
        <taxon>Pseudomonadati</taxon>
        <taxon>Bacteroidota</taxon>
        <taxon>Sphingobacteriia</taxon>
        <taxon>Sphingobacteriales</taxon>
        <taxon>Sphingobacteriaceae</taxon>
        <taxon>Mucilaginibacter</taxon>
    </lineage>
</organism>
<dbReference type="OrthoDB" id="5432602at2"/>
<dbReference type="InterPro" id="IPR007607">
    <property type="entry name" value="BacA/B"/>
</dbReference>
<accession>A0A495JA92</accession>
<dbReference type="RefSeq" id="WP_121201451.1">
    <property type="nucleotide sequence ID" value="NZ_RBKU01000001.1"/>
</dbReference>
<keyword evidence="3" id="KW-1185">Reference proteome</keyword>
<dbReference type="PANTHER" id="PTHR35024">
    <property type="entry name" value="HYPOTHETICAL CYTOSOLIC PROTEIN"/>
    <property type="match status" value="1"/>
</dbReference>
<reference evidence="2 3" key="1">
    <citation type="submission" date="2018-10" db="EMBL/GenBank/DDBJ databases">
        <title>Genomic Encyclopedia of Archaeal and Bacterial Type Strains, Phase II (KMG-II): from individual species to whole genera.</title>
        <authorList>
            <person name="Goeker M."/>
        </authorList>
    </citation>
    <scope>NUCLEOTIDE SEQUENCE [LARGE SCALE GENOMIC DNA]</scope>
    <source>
        <strain evidence="2 3">DSM 18602</strain>
    </source>
</reference>
<name>A0A495JA92_9SPHI</name>
<dbReference type="EMBL" id="RBKU01000001">
    <property type="protein sequence ID" value="RKR85398.1"/>
    <property type="molecule type" value="Genomic_DNA"/>
</dbReference>
<gene>
    <name evidence="2" type="ORF">BDD43_5668</name>
</gene>
<protein>
    <submittedName>
        <fullName evidence="2">Cytoskeletal protein CcmA (Bactofilin family)</fullName>
    </submittedName>
</protein>
<comment type="similarity">
    <text evidence="1">Belongs to the bactofilin family.</text>
</comment>
<comment type="caution">
    <text evidence="2">The sequence shown here is derived from an EMBL/GenBank/DDBJ whole genome shotgun (WGS) entry which is preliminary data.</text>
</comment>
<sequence>MSMFKKKDKVTLDQQAISTFIGEGCFLEGNLKAPAFVRIDGQVTGNVTIEGGLILGERGIINGDVTTHDMVVYGTIKGDIDTHSLEIRGTGNITGELKTQTLLVEAGAIYNGVLSMAQNTKVATE</sequence>